<feature type="domain" description="NADP-dependent oxidoreductase" evidence="6">
    <location>
        <begin position="307"/>
        <end position="480"/>
    </location>
</feature>
<evidence type="ECO:0000256" key="3">
    <source>
        <dbReference type="ARBA" id="ARBA00023002"/>
    </source>
</evidence>
<proteinExistence type="inferred from homology"/>
<dbReference type="InParanoid" id="A0A409XWZ7"/>
<keyword evidence="3" id="KW-0560">Oxidoreductase</keyword>
<dbReference type="GO" id="GO:0016652">
    <property type="term" value="F:oxidoreductase activity, acting on NAD(P)H as acceptor"/>
    <property type="evidence" value="ECO:0007669"/>
    <property type="project" value="InterPro"/>
</dbReference>
<reference evidence="7 8" key="1">
    <citation type="journal article" date="2018" name="Evol. Lett.">
        <title>Horizontal gene cluster transfer increased hallucinogenic mushroom diversity.</title>
        <authorList>
            <person name="Reynolds H.T."/>
            <person name="Vijayakumar V."/>
            <person name="Gluck-Thaler E."/>
            <person name="Korotkin H.B."/>
            <person name="Matheny P.B."/>
            <person name="Slot J.C."/>
        </authorList>
    </citation>
    <scope>NUCLEOTIDE SEQUENCE [LARGE SCALE GENOMIC DNA]</scope>
    <source>
        <strain evidence="7 8">SRW20</strain>
    </source>
</reference>
<dbReference type="PRINTS" id="PR00069">
    <property type="entry name" value="ALDKETRDTASE"/>
</dbReference>
<dbReference type="PROSITE" id="PS00062">
    <property type="entry name" value="ALDOKETO_REDUCTASE_2"/>
    <property type="match status" value="3"/>
</dbReference>
<accession>A0A409XWZ7</accession>
<organism evidence="7 8">
    <name type="scientific">Gymnopilus dilepis</name>
    <dbReference type="NCBI Taxonomy" id="231916"/>
    <lineage>
        <taxon>Eukaryota</taxon>
        <taxon>Fungi</taxon>
        <taxon>Dikarya</taxon>
        <taxon>Basidiomycota</taxon>
        <taxon>Agaricomycotina</taxon>
        <taxon>Agaricomycetes</taxon>
        <taxon>Agaricomycetidae</taxon>
        <taxon>Agaricales</taxon>
        <taxon>Agaricineae</taxon>
        <taxon>Hymenogastraceae</taxon>
        <taxon>Gymnopilus</taxon>
    </lineage>
</organism>
<evidence type="ECO:0000256" key="5">
    <source>
        <dbReference type="SAM" id="Phobius"/>
    </source>
</evidence>
<comment type="caution">
    <text evidence="7">The sequence shown here is derived from an EMBL/GenBank/DDBJ whole genome shotgun (WGS) entry which is preliminary data.</text>
</comment>
<keyword evidence="5" id="KW-1133">Transmembrane helix</keyword>
<dbReference type="GO" id="GO:0016616">
    <property type="term" value="F:oxidoreductase activity, acting on the CH-OH group of donors, NAD or NADP as acceptor"/>
    <property type="evidence" value="ECO:0007669"/>
    <property type="project" value="UniProtKB-ARBA"/>
</dbReference>
<dbReference type="InterPro" id="IPR020471">
    <property type="entry name" value="AKR"/>
</dbReference>
<dbReference type="PANTHER" id="PTHR43827">
    <property type="entry name" value="2,5-DIKETO-D-GLUCONIC ACID REDUCTASE"/>
    <property type="match status" value="1"/>
</dbReference>
<dbReference type="CDD" id="cd19120">
    <property type="entry name" value="AKR_AKR3C2-3"/>
    <property type="match status" value="2"/>
</dbReference>
<evidence type="ECO:0000313" key="7">
    <source>
        <dbReference type="EMBL" id="PPQ95290.1"/>
    </source>
</evidence>
<dbReference type="InterPro" id="IPR044494">
    <property type="entry name" value="AKR3C2/3"/>
</dbReference>
<name>A0A409XWZ7_9AGAR</name>
<dbReference type="AlphaFoldDB" id="A0A409XWZ7"/>
<dbReference type="PANTHER" id="PTHR43827:SF3">
    <property type="entry name" value="NADP-DEPENDENT OXIDOREDUCTASE DOMAIN-CONTAINING PROTEIN"/>
    <property type="match status" value="1"/>
</dbReference>
<dbReference type="Gene3D" id="3.20.20.100">
    <property type="entry name" value="NADP-dependent oxidoreductase domain"/>
    <property type="match status" value="3"/>
</dbReference>
<protein>
    <recommendedName>
        <fullName evidence="6">NADP-dependent oxidoreductase domain-containing protein</fullName>
    </recommendedName>
</protein>
<dbReference type="Proteomes" id="UP000284706">
    <property type="component" value="Unassembled WGS sequence"/>
</dbReference>
<dbReference type="SUPFAM" id="SSF51430">
    <property type="entry name" value="NAD(P)-linked oxidoreductase"/>
    <property type="match status" value="3"/>
</dbReference>
<dbReference type="OrthoDB" id="416253at2759"/>
<feature type="domain" description="NADP-dependent oxidoreductase" evidence="6">
    <location>
        <begin position="705"/>
        <end position="857"/>
    </location>
</feature>
<gene>
    <name evidence="7" type="ORF">CVT26_014864</name>
</gene>
<feature type="domain" description="NADP-dependent oxidoreductase" evidence="6">
    <location>
        <begin position="29"/>
        <end position="263"/>
    </location>
</feature>
<evidence type="ECO:0000256" key="2">
    <source>
        <dbReference type="ARBA" id="ARBA00022857"/>
    </source>
</evidence>
<dbReference type="InterPro" id="IPR023210">
    <property type="entry name" value="NADP_OxRdtase_dom"/>
</dbReference>
<evidence type="ECO:0000256" key="1">
    <source>
        <dbReference type="ARBA" id="ARBA00007905"/>
    </source>
</evidence>
<dbReference type="Pfam" id="PF00248">
    <property type="entry name" value="Aldo_ket_red"/>
    <property type="match status" value="3"/>
</dbReference>
<evidence type="ECO:0000313" key="8">
    <source>
        <dbReference type="Proteomes" id="UP000284706"/>
    </source>
</evidence>
<keyword evidence="8" id="KW-1185">Reference proteome</keyword>
<dbReference type="EMBL" id="NHYE01001430">
    <property type="protein sequence ID" value="PPQ95290.1"/>
    <property type="molecule type" value="Genomic_DNA"/>
</dbReference>
<dbReference type="STRING" id="231916.A0A409XWZ7"/>
<feature type="transmembrane region" description="Helical" evidence="5">
    <location>
        <begin position="610"/>
        <end position="627"/>
    </location>
</feature>
<keyword evidence="5" id="KW-0812">Transmembrane</keyword>
<keyword evidence="5" id="KW-0472">Membrane</keyword>
<keyword evidence="2" id="KW-0521">NADP</keyword>
<comment type="similarity">
    <text evidence="1">Belongs to the aldo/keto reductase family.</text>
</comment>
<dbReference type="InterPro" id="IPR036812">
    <property type="entry name" value="NAD(P)_OxRdtase_dom_sf"/>
</dbReference>
<evidence type="ECO:0000259" key="6">
    <source>
        <dbReference type="Pfam" id="PF00248"/>
    </source>
</evidence>
<dbReference type="FunFam" id="3.20.20.100:FF:000002">
    <property type="entry name" value="2,5-diketo-D-gluconic acid reductase A"/>
    <property type="match status" value="1"/>
</dbReference>
<dbReference type="InterPro" id="IPR018170">
    <property type="entry name" value="Aldo/ket_reductase_CS"/>
</dbReference>
<sequence>MPFPVLSLNDGNKIPSVAFGSGSVNKGKDIHQYVEQALDAGFTHIDTAQFYANEQFVGLAIQKSGLSREDLFVTSKFGFGNVQDAFRASLKNLGLSYLDLYLIHTPGSVPNGDFEGVWQQFEDFKKSGLVKSIGVSNFTIEDLQKILKVAKIKPAVNQIRLHPYNYAEHAALLDYHAKHGIVTEAYSSLAPITTYPGGPVDAPLKAAAYRLGITPTQVIFLWVRAKGAVIVTTSSNKEHLKEYLAVGDLPPLTEEEVAEIDKAGAQGPPKFSPPPPSYAEKFEDDDRVLTAEDVFEALIGPPIPAIAFGTGTANRSKDVHQYIEQALDTGFTHIDTAQIYENEKFVGVAIRESKLNRDELFVTSKYGDARTTVKEAFHTTLKDTGLKQLDLYLIHFPRVIPNGDYEGIWKEFEGFKEAGLTKSIGVSNFAIGDLEKLLKTAKIKPAVNQIQLHPYNIAQNAALLDYHAKHGIITEAYSSLIPITRFPGGPVDAPLQAAATRLGITPTQVIFLWVRAKGAVVVTTSSSKDHLKEYLAVGDLPPLTEDEVAAIDKAGAQGPPRRSPSSPPAYSVLSPDSKEHAPIASISDLESLDVDVLDTRMRRRANRDRIVGALGMAVWLSVLYLMWVSTGMNKFLVEETKRQGSRPLLRRMPFPYIPLNDGNKIPSIAFGTGGVRRIKDPNQFIRQGIETGFTHIDAAQGVIQNDDYQGIWKEFEVLKEAGLTKSIGVSNFKIDDFEKLFKTAKIKPAVNQIKLHPYNIAENAELLEYHAKHGIVTEAYSSLIPIRNHPGGPIDAPINAAAQRLGITPTQVIFLWVRAKRAVIVTTSSSKEHLEEYLAVGDLPPLTDEEVAAIDKAGAQGAPPLAA</sequence>
<evidence type="ECO:0000256" key="4">
    <source>
        <dbReference type="SAM" id="MobiDB-lite"/>
    </source>
</evidence>
<feature type="region of interest" description="Disordered" evidence="4">
    <location>
        <begin position="555"/>
        <end position="576"/>
    </location>
</feature>